<dbReference type="GO" id="GO:0006164">
    <property type="term" value="P:purine nucleotide biosynthetic process"/>
    <property type="evidence" value="ECO:0007669"/>
    <property type="project" value="UniProtKB-KW"/>
</dbReference>
<evidence type="ECO:0000313" key="8">
    <source>
        <dbReference type="Proteomes" id="UP000585638"/>
    </source>
</evidence>
<keyword evidence="1" id="KW-0436">Ligase</keyword>
<name>A0A7W9KSN2_9PSEU</name>
<accession>A0A7W9KSN2</accession>
<dbReference type="GO" id="GO:0016874">
    <property type="term" value="F:ligase activity"/>
    <property type="evidence" value="ECO:0007669"/>
    <property type="project" value="UniProtKB-KW"/>
</dbReference>
<evidence type="ECO:0000256" key="2">
    <source>
        <dbReference type="ARBA" id="ARBA00022741"/>
    </source>
</evidence>
<evidence type="ECO:0000256" key="3">
    <source>
        <dbReference type="ARBA" id="ARBA00022755"/>
    </source>
</evidence>
<dbReference type="InterPro" id="IPR003135">
    <property type="entry name" value="ATP-grasp_carboxylate-amine"/>
</dbReference>
<dbReference type="EMBL" id="JACHIR010000005">
    <property type="protein sequence ID" value="MBB5898016.1"/>
    <property type="molecule type" value="Genomic_DNA"/>
</dbReference>
<dbReference type="Gene3D" id="3.30.470.20">
    <property type="entry name" value="ATP-grasp fold, B domain"/>
    <property type="match status" value="1"/>
</dbReference>
<dbReference type="Gene3D" id="3.40.50.20">
    <property type="match status" value="1"/>
</dbReference>
<dbReference type="GO" id="GO:0005524">
    <property type="term" value="F:ATP binding"/>
    <property type="evidence" value="ECO:0007669"/>
    <property type="project" value="UniProtKB-UniRule"/>
</dbReference>
<dbReference type="RefSeq" id="WP_184870488.1">
    <property type="nucleotide sequence ID" value="NZ_BAAAWY010000021.1"/>
</dbReference>
<evidence type="ECO:0000256" key="1">
    <source>
        <dbReference type="ARBA" id="ARBA00022598"/>
    </source>
</evidence>
<dbReference type="SUPFAM" id="SSF56059">
    <property type="entry name" value="Glutathione synthetase ATP-binding domain-like"/>
    <property type="match status" value="1"/>
</dbReference>
<evidence type="ECO:0000313" key="7">
    <source>
        <dbReference type="EMBL" id="MBB5898016.1"/>
    </source>
</evidence>
<keyword evidence="8" id="KW-1185">Reference proteome</keyword>
<dbReference type="GO" id="GO:0046872">
    <property type="term" value="F:metal ion binding"/>
    <property type="evidence" value="ECO:0007669"/>
    <property type="project" value="InterPro"/>
</dbReference>
<dbReference type="InterPro" id="IPR013815">
    <property type="entry name" value="ATP_grasp_subdomain_1"/>
</dbReference>
<feature type="domain" description="ATP-grasp" evidence="6">
    <location>
        <begin position="99"/>
        <end position="297"/>
    </location>
</feature>
<dbReference type="Pfam" id="PF02222">
    <property type="entry name" value="ATP-grasp"/>
    <property type="match status" value="1"/>
</dbReference>
<dbReference type="AlphaFoldDB" id="A0A7W9KSN2"/>
<keyword evidence="4 5" id="KW-0067">ATP-binding</keyword>
<comment type="caution">
    <text evidence="7">The sequence shown here is derived from an EMBL/GenBank/DDBJ whole genome shotgun (WGS) entry which is preliminary data.</text>
</comment>
<sequence length="400" mass="43019">MRGLRADGHEITVLYESAHRQRVFDLGDQIDRACAVDSYTKVDSLWSALHHLSPPRPVDAVVTTTEWAVVATAVLGHLIGARSVSPRQALACRDKAVQKTAWNLAGIPTADWHVAPTGIGTRLDAERVLAASDLHFPLVVKPLAGGASKSVSVVRDVGGLHRAASAVDDGGRVLVEQFVDGPEWHFDGVVERDELWAFMVSRYCEPLLCTKSGRPSRSITYTPARHRELYTEAADLTRRALRALGLDRGVFHFEVFGGPGAFVASELACRPAGGIVGMMSERVIGVDMYAASARVITGDRIPRGAGERELTHGWTFLPTAPGRVNQVDPDEIRRIPGVNTVIMRVGRGEPMRDMAVASTVGVGFAAVHGDSVEDCERAIDDVVAAVERMHAGAPFTADAA</sequence>
<keyword evidence="3" id="KW-0658">Purine biosynthesis</keyword>
<dbReference type="Gene3D" id="3.30.1490.20">
    <property type="entry name" value="ATP-grasp fold, A domain"/>
    <property type="match status" value="1"/>
</dbReference>
<dbReference type="SMART" id="SM01209">
    <property type="entry name" value="GARS_A"/>
    <property type="match status" value="1"/>
</dbReference>
<dbReference type="Proteomes" id="UP000585638">
    <property type="component" value="Unassembled WGS sequence"/>
</dbReference>
<dbReference type="PANTHER" id="PTHR43585">
    <property type="entry name" value="FUMIPYRROLE BIOSYNTHESIS PROTEIN C"/>
    <property type="match status" value="1"/>
</dbReference>
<reference evidence="7 8" key="1">
    <citation type="submission" date="2020-08" db="EMBL/GenBank/DDBJ databases">
        <title>Sequencing the genomes of 1000 actinobacteria strains.</title>
        <authorList>
            <person name="Klenk H.-P."/>
        </authorList>
    </citation>
    <scope>NUCLEOTIDE SEQUENCE [LARGE SCALE GENOMIC DNA]</scope>
    <source>
        <strain evidence="7 8">DSM 43851</strain>
    </source>
</reference>
<organism evidence="7 8">
    <name type="scientific">Kutzneria kofuensis</name>
    <dbReference type="NCBI Taxonomy" id="103725"/>
    <lineage>
        <taxon>Bacteria</taxon>
        <taxon>Bacillati</taxon>
        <taxon>Actinomycetota</taxon>
        <taxon>Actinomycetes</taxon>
        <taxon>Pseudonocardiales</taxon>
        <taxon>Pseudonocardiaceae</taxon>
        <taxon>Kutzneria</taxon>
    </lineage>
</organism>
<keyword evidence="2 5" id="KW-0547">Nucleotide-binding</keyword>
<dbReference type="PROSITE" id="PS50975">
    <property type="entry name" value="ATP_GRASP"/>
    <property type="match status" value="1"/>
</dbReference>
<proteinExistence type="predicted"/>
<dbReference type="InterPro" id="IPR011761">
    <property type="entry name" value="ATP-grasp"/>
</dbReference>
<evidence type="ECO:0000259" key="6">
    <source>
        <dbReference type="PROSITE" id="PS50975"/>
    </source>
</evidence>
<protein>
    <submittedName>
        <fullName evidence="7">Biotin carboxylase</fullName>
    </submittedName>
</protein>
<evidence type="ECO:0000256" key="4">
    <source>
        <dbReference type="ARBA" id="ARBA00022840"/>
    </source>
</evidence>
<evidence type="ECO:0000256" key="5">
    <source>
        <dbReference type="PROSITE-ProRule" id="PRU00409"/>
    </source>
</evidence>
<gene>
    <name evidence="7" type="ORF">BJ998_009275</name>
</gene>
<dbReference type="PANTHER" id="PTHR43585:SF2">
    <property type="entry name" value="ATP-GRASP ENZYME FSQD"/>
    <property type="match status" value="1"/>
</dbReference>
<dbReference type="InterPro" id="IPR052032">
    <property type="entry name" value="ATP-dep_AA_Ligase"/>
</dbReference>